<evidence type="ECO:0000256" key="4">
    <source>
        <dbReference type="ARBA" id="ARBA00022692"/>
    </source>
</evidence>
<keyword evidence="10" id="KW-1185">Reference proteome</keyword>
<dbReference type="RefSeq" id="WP_088073464.1">
    <property type="nucleotide sequence ID" value="NZ_JAHQCR010000073.1"/>
</dbReference>
<feature type="transmembrane region" description="Helical" evidence="7">
    <location>
        <begin position="229"/>
        <end position="251"/>
    </location>
</feature>
<dbReference type="PROSITE" id="PS50850">
    <property type="entry name" value="MFS"/>
    <property type="match status" value="1"/>
</dbReference>
<proteinExistence type="predicted"/>
<keyword evidence="2" id="KW-0813">Transport</keyword>
<dbReference type="PANTHER" id="PTHR23513:SF6">
    <property type="entry name" value="MAJOR FACILITATOR SUPERFAMILY ASSOCIATED DOMAIN-CONTAINING PROTEIN"/>
    <property type="match status" value="1"/>
</dbReference>
<dbReference type="EMBL" id="JAHQCR010000073">
    <property type="protein sequence ID" value="MBU9723234.1"/>
    <property type="molecule type" value="Genomic_DNA"/>
</dbReference>
<evidence type="ECO:0000256" key="5">
    <source>
        <dbReference type="ARBA" id="ARBA00022989"/>
    </source>
</evidence>
<keyword evidence="5 7" id="KW-1133">Transmembrane helix</keyword>
<evidence type="ECO:0000256" key="1">
    <source>
        <dbReference type="ARBA" id="ARBA00004651"/>
    </source>
</evidence>
<dbReference type="CDD" id="cd06173">
    <property type="entry name" value="MFS_MefA_like"/>
    <property type="match status" value="1"/>
</dbReference>
<organism evidence="9 10">
    <name type="scientific">Evansella alkalicola</name>
    <dbReference type="NCBI Taxonomy" id="745819"/>
    <lineage>
        <taxon>Bacteria</taxon>
        <taxon>Bacillati</taxon>
        <taxon>Bacillota</taxon>
        <taxon>Bacilli</taxon>
        <taxon>Bacillales</taxon>
        <taxon>Bacillaceae</taxon>
        <taxon>Evansella</taxon>
    </lineage>
</organism>
<feature type="transmembrane region" description="Helical" evidence="7">
    <location>
        <begin position="47"/>
        <end position="67"/>
    </location>
</feature>
<feature type="transmembrane region" description="Helical" evidence="7">
    <location>
        <begin position="79"/>
        <end position="99"/>
    </location>
</feature>
<feature type="transmembrane region" description="Helical" evidence="7">
    <location>
        <begin position="353"/>
        <end position="373"/>
    </location>
</feature>
<keyword evidence="6 7" id="KW-0472">Membrane</keyword>
<sequence>MHISEFFHLFKSIALRNIILCYSISRMAVTINIVVTYWFVWELTNSATVLGFLGSITVVATLTGLFSGIIVDRYNKFKLLIISDISRFLILLLVPIVYFNDLVSWGYFSIMLLLMNVVSQFYSPTIRSILLERANEKNLSSINSSLFIIEQVSLIMGASIAGILFIPLGITNAYLLTATLFIFSFLLILFTKKTMSDKSSINTTSTKENSRTILTDFKETYIFIFKTPVLAHSTPLILFLFFSFAPVFILLSVWSDEVLGKGAFGYSMMEIAYPIGMAIGGVCSNYFYKKFSTRTLITFCLIFAGISTLFFSFSRELVLSLFCLMVLGSCLAVANVSLVNIQTKVVPEYLRGRFFATTQTFISLVLPLGYSLSGYLTSFFGITSIFIFISVSFLLSSLIFFNLNSIKVYEKSLQLSN</sequence>
<feature type="transmembrane region" description="Helical" evidence="7">
    <location>
        <begin position="379"/>
        <end position="401"/>
    </location>
</feature>
<evidence type="ECO:0000256" key="7">
    <source>
        <dbReference type="SAM" id="Phobius"/>
    </source>
</evidence>
<keyword evidence="4 7" id="KW-0812">Transmembrane</keyword>
<keyword evidence="3" id="KW-1003">Cell membrane</keyword>
<protein>
    <submittedName>
        <fullName evidence="9">MFS transporter</fullName>
    </submittedName>
</protein>
<evidence type="ECO:0000313" key="10">
    <source>
        <dbReference type="Proteomes" id="UP000790580"/>
    </source>
</evidence>
<feature type="transmembrane region" description="Helical" evidence="7">
    <location>
        <begin position="105"/>
        <end position="123"/>
    </location>
</feature>
<evidence type="ECO:0000259" key="8">
    <source>
        <dbReference type="PROSITE" id="PS50850"/>
    </source>
</evidence>
<comment type="subcellular location">
    <subcellularLocation>
        <location evidence="1">Cell membrane</location>
        <topology evidence="1">Multi-pass membrane protein</topology>
    </subcellularLocation>
</comment>
<reference evidence="9 10" key="1">
    <citation type="submission" date="2021-06" db="EMBL/GenBank/DDBJ databases">
        <title>Bacillus sp. RD4P76, an endophyte from a halophyte.</title>
        <authorList>
            <person name="Sun J.-Q."/>
        </authorList>
    </citation>
    <scope>NUCLEOTIDE SEQUENCE [LARGE SCALE GENOMIC DNA]</scope>
    <source>
        <strain evidence="9 10">JCM 17098</strain>
    </source>
</reference>
<dbReference type="InterPro" id="IPR020846">
    <property type="entry name" value="MFS_dom"/>
</dbReference>
<dbReference type="PANTHER" id="PTHR23513">
    <property type="entry name" value="INTEGRAL MEMBRANE EFFLUX PROTEIN-RELATED"/>
    <property type="match status" value="1"/>
</dbReference>
<feature type="transmembrane region" description="Helical" evidence="7">
    <location>
        <begin position="144"/>
        <end position="166"/>
    </location>
</feature>
<evidence type="ECO:0000256" key="3">
    <source>
        <dbReference type="ARBA" id="ARBA00022475"/>
    </source>
</evidence>
<dbReference type="Pfam" id="PF07690">
    <property type="entry name" value="MFS_1"/>
    <property type="match status" value="1"/>
</dbReference>
<feature type="transmembrane region" description="Helical" evidence="7">
    <location>
        <begin position="319"/>
        <end position="341"/>
    </location>
</feature>
<dbReference type="InterPro" id="IPR011701">
    <property type="entry name" value="MFS"/>
</dbReference>
<feature type="transmembrane region" description="Helical" evidence="7">
    <location>
        <begin position="20"/>
        <end position="41"/>
    </location>
</feature>
<dbReference type="Proteomes" id="UP000790580">
    <property type="component" value="Unassembled WGS sequence"/>
</dbReference>
<dbReference type="SUPFAM" id="SSF103473">
    <property type="entry name" value="MFS general substrate transporter"/>
    <property type="match status" value="1"/>
</dbReference>
<evidence type="ECO:0000313" key="9">
    <source>
        <dbReference type="EMBL" id="MBU9723234.1"/>
    </source>
</evidence>
<evidence type="ECO:0000256" key="2">
    <source>
        <dbReference type="ARBA" id="ARBA00022448"/>
    </source>
</evidence>
<accession>A0ABS6JXB6</accession>
<feature type="transmembrane region" description="Helical" evidence="7">
    <location>
        <begin position="295"/>
        <end position="313"/>
    </location>
</feature>
<feature type="transmembrane region" description="Helical" evidence="7">
    <location>
        <begin position="172"/>
        <end position="190"/>
    </location>
</feature>
<gene>
    <name evidence="9" type="ORF">KS407_17595</name>
</gene>
<dbReference type="Gene3D" id="1.20.1250.20">
    <property type="entry name" value="MFS general substrate transporter like domains"/>
    <property type="match status" value="1"/>
</dbReference>
<comment type="caution">
    <text evidence="9">The sequence shown here is derived from an EMBL/GenBank/DDBJ whole genome shotgun (WGS) entry which is preliminary data.</text>
</comment>
<evidence type="ECO:0000256" key="6">
    <source>
        <dbReference type="ARBA" id="ARBA00023136"/>
    </source>
</evidence>
<feature type="domain" description="Major facilitator superfamily (MFS) profile" evidence="8">
    <location>
        <begin position="212"/>
        <end position="417"/>
    </location>
</feature>
<name>A0ABS6JXB6_9BACI</name>
<feature type="transmembrane region" description="Helical" evidence="7">
    <location>
        <begin position="271"/>
        <end position="288"/>
    </location>
</feature>
<dbReference type="InterPro" id="IPR036259">
    <property type="entry name" value="MFS_trans_sf"/>
</dbReference>